<gene>
    <name evidence="3" type="ORF">SARC_11342</name>
</gene>
<keyword evidence="2" id="KW-0472">Membrane</keyword>
<dbReference type="RefSeq" id="XP_014150047.1">
    <property type="nucleotide sequence ID" value="XM_014294572.1"/>
</dbReference>
<feature type="region of interest" description="Disordered" evidence="1">
    <location>
        <begin position="86"/>
        <end position="176"/>
    </location>
</feature>
<name>A0A0L0FHC5_9EUKA</name>
<protein>
    <submittedName>
        <fullName evidence="3">Uncharacterized protein</fullName>
    </submittedName>
</protein>
<feature type="non-terminal residue" evidence="3">
    <location>
        <position position="500"/>
    </location>
</feature>
<keyword evidence="2" id="KW-1133">Transmembrane helix</keyword>
<keyword evidence="4" id="KW-1185">Reference proteome</keyword>
<evidence type="ECO:0000313" key="4">
    <source>
        <dbReference type="Proteomes" id="UP000054560"/>
    </source>
</evidence>
<keyword evidence="2" id="KW-0812">Transmembrane</keyword>
<dbReference type="AlphaFoldDB" id="A0A0L0FHC5"/>
<feature type="compositionally biased region" description="Polar residues" evidence="1">
    <location>
        <begin position="163"/>
        <end position="176"/>
    </location>
</feature>
<accession>A0A0L0FHC5</accession>
<evidence type="ECO:0000256" key="2">
    <source>
        <dbReference type="SAM" id="Phobius"/>
    </source>
</evidence>
<dbReference type="GeneID" id="25911846"/>
<feature type="transmembrane region" description="Helical" evidence="2">
    <location>
        <begin position="12"/>
        <end position="30"/>
    </location>
</feature>
<sequence>MGLYRQSKPRMYGIRCVFPVIVGLGLYAILTVRRNPGWESVYSNSAPISAEGSSTDPYSTSHAYVRENEVTQVQDPNTAAVRDVVDPASPEEVVSDPQVEIEVDGKDSSTVTAALKPEDSAESQDNTREPTNASDMRESESAGVRSGDGIQINETDKWENKAKTTTNDPDQNASDSKMMNVGAAAARGSNAGMDVVMPETSVERFGTPGAVSSRIPADYSFRCNGTGGQRWIRNNAKALESMVKLKDYSYTVTTPKSNTHTADGHTIQVISDQDKAQVVITQRSCAKVVRNTFDVYVTGATVYHHSLFEVPQHKRDSSGANTCEWTVTLPRLNPGQHRVGVVLEYLADRALMEPHAEAFPIKNYISVCSDPSLAAVGQVYVWRGLFSIRDISDGYKTIKIPHCALGLHIDAPHDVLVESSSTQANKNRQSLTACARGDNRGKWVHYTSAHPDLVETKYDLEPQDDYIWTPFKCMYERQTIPALFAWAESYPQVNQTSGLK</sequence>
<organism evidence="3 4">
    <name type="scientific">Sphaeroforma arctica JP610</name>
    <dbReference type="NCBI Taxonomy" id="667725"/>
    <lineage>
        <taxon>Eukaryota</taxon>
        <taxon>Ichthyosporea</taxon>
        <taxon>Ichthyophonida</taxon>
        <taxon>Sphaeroforma</taxon>
    </lineage>
</organism>
<dbReference type="Proteomes" id="UP000054560">
    <property type="component" value="Unassembled WGS sequence"/>
</dbReference>
<proteinExistence type="predicted"/>
<dbReference type="EMBL" id="KQ243235">
    <property type="protein sequence ID" value="KNC76145.1"/>
    <property type="molecule type" value="Genomic_DNA"/>
</dbReference>
<evidence type="ECO:0000256" key="1">
    <source>
        <dbReference type="SAM" id="MobiDB-lite"/>
    </source>
</evidence>
<evidence type="ECO:0000313" key="3">
    <source>
        <dbReference type="EMBL" id="KNC76145.1"/>
    </source>
</evidence>
<reference evidence="3 4" key="1">
    <citation type="submission" date="2011-02" db="EMBL/GenBank/DDBJ databases">
        <title>The Genome Sequence of Sphaeroforma arctica JP610.</title>
        <authorList>
            <consortium name="The Broad Institute Genome Sequencing Platform"/>
            <person name="Russ C."/>
            <person name="Cuomo C."/>
            <person name="Young S.K."/>
            <person name="Zeng Q."/>
            <person name="Gargeya S."/>
            <person name="Alvarado L."/>
            <person name="Berlin A."/>
            <person name="Chapman S.B."/>
            <person name="Chen Z."/>
            <person name="Freedman E."/>
            <person name="Gellesch M."/>
            <person name="Goldberg J."/>
            <person name="Griggs A."/>
            <person name="Gujja S."/>
            <person name="Heilman E."/>
            <person name="Heiman D."/>
            <person name="Howarth C."/>
            <person name="Mehta T."/>
            <person name="Neiman D."/>
            <person name="Pearson M."/>
            <person name="Roberts A."/>
            <person name="Saif S."/>
            <person name="Shea T."/>
            <person name="Shenoy N."/>
            <person name="Sisk P."/>
            <person name="Stolte C."/>
            <person name="Sykes S."/>
            <person name="White J."/>
            <person name="Yandava C."/>
            <person name="Burger G."/>
            <person name="Gray M.W."/>
            <person name="Holland P.W.H."/>
            <person name="King N."/>
            <person name="Lang F.B.F."/>
            <person name="Roger A.J."/>
            <person name="Ruiz-Trillo I."/>
            <person name="Haas B."/>
            <person name="Nusbaum C."/>
            <person name="Birren B."/>
        </authorList>
    </citation>
    <scope>NUCLEOTIDE SEQUENCE [LARGE SCALE GENOMIC DNA]</scope>
    <source>
        <strain evidence="3 4">JP610</strain>
    </source>
</reference>